<feature type="compositionally biased region" description="Basic and acidic residues" evidence="1">
    <location>
        <begin position="592"/>
        <end position="601"/>
    </location>
</feature>
<feature type="compositionally biased region" description="Basic and acidic residues" evidence="1">
    <location>
        <begin position="105"/>
        <end position="116"/>
    </location>
</feature>
<dbReference type="PANTHER" id="PTHR31286">
    <property type="entry name" value="GLYCINE-RICH CELL WALL STRUCTURAL PROTEIN 1.8-LIKE"/>
    <property type="match status" value="1"/>
</dbReference>
<feature type="compositionally biased region" description="Polar residues" evidence="1">
    <location>
        <begin position="65"/>
        <end position="82"/>
    </location>
</feature>
<evidence type="ECO:0000256" key="1">
    <source>
        <dbReference type="SAM" id="MobiDB-lite"/>
    </source>
</evidence>
<evidence type="ECO:0000313" key="4">
    <source>
        <dbReference type="Proteomes" id="UP001151529"/>
    </source>
</evidence>
<dbReference type="PANTHER" id="PTHR31286:SF99">
    <property type="entry name" value="DUF4283 DOMAIN-CONTAINING PROTEIN"/>
    <property type="match status" value="1"/>
</dbReference>
<reference evidence="3" key="1">
    <citation type="submission" date="2022-11" db="EMBL/GenBank/DDBJ databases">
        <authorList>
            <person name="Hyden B.L."/>
            <person name="Feng K."/>
            <person name="Yates T."/>
            <person name="Jawdy S."/>
            <person name="Smart L.B."/>
            <person name="Muchero W."/>
        </authorList>
    </citation>
    <scope>NUCLEOTIDE SEQUENCE</scope>
    <source>
        <tissue evidence="3">Shoot tip</tissue>
    </source>
</reference>
<feature type="compositionally biased region" description="Polar residues" evidence="1">
    <location>
        <begin position="424"/>
        <end position="457"/>
    </location>
</feature>
<evidence type="ECO:0000313" key="3">
    <source>
        <dbReference type="EMBL" id="KAJ6677326.1"/>
    </source>
</evidence>
<feature type="compositionally biased region" description="Acidic residues" evidence="1">
    <location>
        <begin position="542"/>
        <end position="557"/>
    </location>
</feature>
<reference evidence="3" key="2">
    <citation type="journal article" date="2023" name="Int. J. Mol. Sci.">
        <title>De Novo Assembly and Annotation of 11 Diverse Shrub Willow (Salix) Genomes Reveals Novel Gene Organization in Sex-Linked Regions.</title>
        <authorList>
            <person name="Hyden B."/>
            <person name="Feng K."/>
            <person name="Yates T.B."/>
            <person name="Jawdy S."/>
            <person name="Cereghino C."/>
            <person name="Smart L.B."/>
            <person name="Muchero W."/>
        </authorList>
    </citation>
    <scope>NUCLEOTIDE SEQUENCE [LARGE SCALE GENOMIC DNA]</scope>
    <source>
        <tissue evidence="3">Shoot tip</tissue>
    </source>
</reference>
<feature type="compositionally biased region" description="Basic and acidic residues" evidence="1">
    <location>
        <begin position="372"/>
        <end position="385"/>
    </location>
</feature>
<name>A0A9Q0NWS6_SALVM</name>
<organism evidence="3 4">
    <name type="scientific">Salix viminalis</name>
    <name type="common">Common osier</name>
    <name type="synonym">Basket willow</name>
    <dbReference type="NCBI Taxonomy" id="40686"/>
    <lineage>
        <taxon>Eukaryota</taxon>
        <taxon>Viridiplantae</taxon>
        <taxon>Streptophyta</taxon>
        <taxon>Embryophyta</taxon>
        <taxon>Tracheophyta</taxon>
        <taxon>Spermatophyta</taxon>
        <taxon>Magnoliopsida</taxon>
        <taxon>eudicotyledons</taxon>
        <taxon>Gunneridae</taxon>
        <taxon>Pentapetalae</taxon>
        <taxon>rosids</taxon>
        <taxon>fabids</taxon>
        <taxon>Malpighiales</taxon>
        <taxon>Salicaceae</taxon>
        <taxon>Saliceae</taxon>
        <taxon>Salix</taxon>
    </lineage>
</organism>
<comment type="caution">
    <text evidence="3">The sequence shown here is derived from an EMBL/GenBank/DDBJ whole genome shotgun (WGS) entry which is preliminary data.</text>
</comment>
<evidence type="ECO:0000259" key="2">
    <source>
        <dbReference type="Pfam" id="PF14111"/>
    </source>
</evidence>
<dbReference type="InterPro" id="IPR040256">
    <property type="entry name" value="At4g02000-like"/>
</dbReference>
<dbReference type="InterPro" id="IPR025558">
    <property type="entry name" value="DUF4283"/>
</dbReference>
<feature type="compositionally biased region" description="Basic residues" evidence="1">
    <location>
        <begin position="617"/>
        <end position="631"/>
    </location>
</feature>
<feature type="compositionally biased region" description="Basic residues" evidence="1">
    <location>
        <begin position="521"/>
        <end position="537"/>
    </location>
</feature>
<dbReference type="Proteomes" id="UP001151529">
    <property type="component" value="Chromosome 15Z"/>
</dbReference>
<gene>
    <name evidence="3" type="ORF">OIU85_010487</name>
</gene>
<keyword evidence="4" id="KW-1185">Reference proteome</keyword>
<protein>
    <submittedName>
        <fullName evidence="3">GLYCINE-RICH CELL WALL STRUCTURAL PROTEIN 1.8-LIKE</fullName>
    </submittedName>
</protein>
<feature type="region of interest" description="Disordered" evidence="1">
    <location>
        <begin position="366"/>
        <end position="631"/>
    </location>
</feature>
<proteinExistence type="predicted"/>
<accession>A0A9Q0NWS6</accession>
<dbReference type="EMBL" id="JAPFFL010000015">
    <property type="protein sequence ID" value="KAJ6677326.1"/>
    <property type="molecule type" value="Genomic_DNA"/>
</dbReference>
<feature type="compositionally biased region" description="Polar residues" evidence="1">
    <location>
        <begin position="490"/>
        <end position="513"/>
    </location>
</feature>
<feature type="compositionally biased region" description="Pro residues" evidence="1">
    <location>
        <begin position="124"/>
        <end position="137"/>
    </location>
</feature>
<sequence>MLPTAPAAKTKTTSHQKTQSSTYSHRRKSPLPSPPELETSIIQKSVPTIAPFPLKKPFPEADPKISSQSFQYTPGTQTQLPSQPLKYKPRDPPSQLPSTAITPKSTHEMATRKEPATQKTTATPPQPNVRPAPPPPRTQQSWADKVRVSDSTTRFKLQQLARQPTGSKLVIPSNILLENTDQWTRSMVGFFPGYKMPFHAAKSIAKRAWAGHGLEQVMTMEAGYLVFRFKSETDMQGVIAKGPWMFGGKHIALQQWHPQLKFERNQIKAMPVWIRLYGLPFPLWSHEGLSRAASMVGKPLSCDEPTYRSTRLDYARMCVEVIADDEFVHSFEIETPLTAEPCTVRVEYEWKPAHCMECKTFGHNCRANSGTKETKDGNNHEELGHRTTAPDTNPKPPHQTTHQTTKESLQTQHITHTTHKIQTANPSTSTISPKATNPSTDPTTTAQLEEPALTTTTNHRKKGKEPQDDNQPMDNVIHPPISKEPVPKNATPSHNSSQSTRNIVLTTKTHSLNPPQQSHPHTSHHTTKQSLSSKKHIPPNPDTEEDSHEDATDSDQESGEKHQRPTGQLACLEKRMDSLQSRTKIQEDDDLREVSSARRETSPLPAQKASPPQPSTVRKKGGKKKKGATGL</sequence>
<dbReference type="Pfam" id="PF14111">
    <property type="entry name" value="DUF4283"/>
    <property type="match status" value="1"/>
</dbReference>
<feature type="region of interest" description="Disordered" evidence="1">
    <location>
        <begin position="1"/>
        <end position="145"/>
    </location>
</feature>
<feature type="compositionally biased region" description="Low complexity" evidence="1">
    <location>
        <begin position="1"/>
        <end position="23"/>
    </location>
</feature>
<feature type="domain" description="DUF4283" evidence="2">
    <location>
        <begin position="179"/>
        <end position="263"/>
    </location>
</feature>
<feature type="compositionally biased region" description="Low complexity" evidence="1">
    <location>
        <begin position="410"/>
        <end position="423"/>
    </location>
</feature>
<dbReference type="AlphaFoldDB" id="A0A9Q0NWS6"/>
<dbReference type="OrthoDB" id="1302647at2759"/>